<dbReference type="EMBL" id="JAANIT010001233">
    <property type="protein sequence ID" value="KAG1541458.1"/>
    <property type="molecule type" value="Genomic_DNA"/>
</dbReference>
<reference evidence="2" key="1">
    <citation type="journal article" date="2020" name="Microb. Genom.">
        <title>Genetic diversity of clinical and environmental Mucorales isolates obtained from an investigation of mucormycosis cases among solid organ transplant recipients.</title>
        <authorList>
            <person name="Nguyen M.H."/>
            <person name="Kaul D."/>
            <person name="Muto C."/>
            <person name="Cheng S.J."/>
            <person name="Richter R.A."/>
            <person name="Bruno V.M."/>
            <person name="Liu G."/>
            <person name="Beyhan S."/>
            <person name="Sundermann A.J."/>
            <person name="Mounaud S."/>
            <person name="Pasculle A.W."/>
            <person name="Nierman W.C."/>
            <person name="Driscoll E."/>
            <person name="Cumbie R."/>
            <person name="Clancy C.J."/>
            <person name="Dupont C.L."/>
        </authorList>
    </citation>
    <scope>NUCLEOTIDE SEQUENCE</scope>
    <source>
        <strain evidence="2">GL16</strain>
    </source>
</reference>
<feature type="compositionally biased region" description="Polar residues" evidence="1">
    <location>
        <begin position="1"/>
        <end position="16"/>
    </location>
</feature>
<evidence type="ECO:0000313" key="2">
    <source>
        <dbReference type="EMBL" id="KAG1541458.1"/>
    </source>
</evidence>
<dbReference type="OrthoDB" id="2442703at2759"/>
<feature type="region of interest" description="Disordered" evidence="1">
    <location>
        <begin position="1"/>
        <end position="113"/>
    </location>
</feature>
<proteinExistence type="predicted"/>
<protein>
    <submittedName>
        <fullName evidence="2">Uncharacterized protein</fullName>
    </submittedName>
</protein>
<comment type="caution">
    <text evidence="2">The sequence shown here is derived from an EMBL/GenBank/DDBJ whole genome shotgun (WGS) entry which is preliminary data.</text>
</comment>
<organism evidence="2 3">
    <name type="scientific">Rhizopus oryzae</name>
    <name type="common">Mucormycosis agent</name>
    <name type="synonym">Rhizopus arrhizus var. delemar</name>
    <dbReference type="NCBI Taxonomy" id="64495"/>
    <lineage>
        <taxon>Eukaryota</taxon>
        <taxon>Fungi</taxon>
        <taxon>Fungi incertae sedis</taxon>
        <taxon>Mucoromycota</taxon>
        <taxon>Mucoromycotina</taxon>
        <taxon>Mucoromycetes</taxon>
        <taxon>Mucorales</taxon>
        <taxon>Mucorineae</taxon>
        <taxon>Rhizopodaceae</taxon>
        <taxon>Rhizopus</taxon>
    </lineage>
</organism>
<feature type="compositionally biased region" description="Basic and acidic residues" evidence="1">
    <location>
        <begin position="85"/>
        <end position="113"/>
    </location>
</feature>
<evidence type="ECO:0000313" key="3">
    <source>
        <dbReference type="Proteomes" id="UP000717996"/>
    </source>
</evidence>
<sequence>MSTNNMDLTEANNKTQARFENRSIRSASPSVFAEGVSEEEMNDTRSQSVESTGFDASDSKKRRRKATNKSNNSNKRQANTNIDTLKQEENDRELRNSPQRISKEARDAKKAERETVIKEKLDELDRIEKAIKDGSHIKYQKLLSEIEEKKSRMLIVAKMKRSLAEGTIYNLYNSQKECAYSQHHVVTLSVLLLEQEYYVAHSSYADDEHVTDWAPPERPSIISSLTLGLTNEEVERDLILAAQGPQQAQSSPSSPIDTMSSLADPYFENDLKDEISNK</sequence>
<name>A0A9P6Y7Z3_RHIOR</name>
<dbReference type="AlphaFoldDB" id="A0A9P6Y7Z3"/>
<feature type="compositionally biased region" description="Low complexity" evidence="1">
    <location>
        <begin position="242"/>
        <end position="255"/>
    </location>
</feature>
<dbReference type="Proteomes" id="UP000717996">
    <property type="component" value="Unassembled WGS sequence"/>
</dbReference>
<gene>
    <name evidence="2" type="ORF">G6F51_007885</name>
</gene>
<accession>A0A9P6Y7Z3</accession>
<evidence type="ECO:0000256" key="1">
    <source>
        <dbReference type="SAM" id="MobiDB-lite"/>
    </source>
</evidence>
<feature type="compositionally biased region" description="Polar residues" evidence="1">
    <location>
        <begin position="68"/>
        <end position="84"/>
    </location>
</feature>
<feature type="compositionally biased region" description="Basic and acidic residues" evidence="1">
    <location>
        <begin position="269"/>
        <end position="278"/>
    </location>
</feature>
<feature type="region of interest" description="Disordered" evidence="1">
    <location>
        <begin position="242"/>
        <end position="278"/>
    </location>
</feature>